<dbReference type="GO" id="GO:0006417">
    <property type="term" value="P:regulation of translation"/>
    <property type="evidence" value="ECO:0007669"/>
    <property type="project" value="UniProtKB-KW"/>
</dbReference>
<proteinExistence type="inferred from homology"/>
<comment type="similarity">
    <text evidence="1 11 12">Belongs to the universal ribosomal protein uL1 family.</text>
</comment>
<evidence type="ECO:0000256" key="3">
    <source>
        <dbReference type="ARBA" id="ARBA00022555"/>
    </source>
</evidence>
<dbReference type="Proteomes" id="UP000294364">
    <property type="component" value="Chromosome"/>
</dbReference>
<comment type="function">
    <text evidence="10 11">Protein L1 is also a translational repressor protein, it controls the translation of the L11 operon by binding to its mRNA.</text>
</comment>
<dbReference type="FunFam" id="3.40.50.790:FF:000001">
    <property type="entry name" value="50S ribosomal protein L1"/>
    <property type="match status" value="1"/>
</dbReference>
<gene>
    <name evidence="11 13" type="primary">rplA</name>
    <name evidence="13" type="ORF">ERCICURT3053_414</name>
</gene>
<evidence type="ECO:0000256" key="7">
    <source>
        <dbReference type="ARBA" id="ARBA00022980"/>
    </source>
</evidence>
<keyword evidence="7 11" id="KW-0689">Ribosomal protein</keyword>
<dbReference type="GO" id="GO:0003735">
    <property type="term" value="F:structural constituent of ribosome"/>
    <property type="evidence" value="ECO:0007669"/>
    <property type="project" value="InterPro"/>
</dbReference>
<dbReference type="HAMAP" id="MF_01318_B">
    <property type="entry name" value="Ribosomal_uL1_B"/>
    <property type="match status" value="1"/>
</dbReference>
<dbReference type="PIRSF" id="PIRSF002155">
    <property type="entry name" value="Ribosomal_L1"/>
    <property type="match status" value="1"/>
</dbReference>
<dbReference type="PANTHER" id="PTHR36427:SF3">
    <property type="entry name" value="LARGE RIBOSOMAL SUBUNIT PROTEIN UL1M"/>
    <property type="match status" value="1"/>
</dbReference>
<protein>
    <recommendedName>
        <fullName evidence="9 11">Large ribosomal subunit protein uL1</fullName>
    </recommendedName>
</protein>
<organism evidence="13 14">
    <name type="scientific">Candidatus Erwinia haradaeae</name>
    <dbReference type="NCBI Taxonomy" id="1922217"/>
    <lineage>
        <taxon>Bacteria</taxon>
        <taxon>Pseudomonadati</taxon>
        <taxon>Pseudomonadota</taxon>
        <taxon>Gammaproteobacteria</taxon>
        <taxon>Enterobacterales</taxon>
        <taxon>Erwiniaceae</taxon>
        <taxon>Erwinia</taxon>
    </lineage>
</organism>
<evidence type="ECO:0000256" key="10">
    <source>
        <dbReference type="ARBA" id="ARBA00059110"/>
    </source>
</evidence>
<evidence type="ECO:0000256" key="8">
    <source>
        <dbReference type="ARBA" id="ARBA00023274"/>
    </source>
</evidence>
<keyword evidence="5 11" id="KW-0810">Translation regulation</keyword>
<keyword evidence="4 11" id="KW-0699">rRNA-binding</keyword>
<evidence type="ECO:0000256" key="1">
    <source>
        <dbReference type="ARBA" id="ARBA00010531"/>
    </source>
</evidence>
<comment type="subunit">
    <text evidence="11">Part of the 50S ribosomal subunit.</text>
</comment>
<comment type="function">
    <text evidence="11">Binds directly to 23S rRNA. The L1 stalk is quite mobile in the ribosome, and is involved in E site tRNA release.</text>
</comment>
<dbReference type="Gene3D" id="3.30.190.20">
    <property type="match status" value="1"/>
</dbReference>
<accession>A0A451CZC1</accession>
<keyword evidence="6 11" id="KW-0694">RNA-binding</keyword>
<dbReference type="NCBIfam" id="TIGR01169">
    <property type="entry name" value="rplA_bact"/>
    <property type="match status" value="1"/>
</dbReference>
<dbReference type="CDD" id="cd00403">
    <property type="entry name" value="Ribosomal_L1"/>
    <property type="match status" value="1"/>
</dbReference>
<dbReference type="GO" id="GO:0006412">
    <property type="term" value="P:translation"/>
    <property type="evidence" value="ECO:0007669"/>
    <property type="project" value="UniProtKB-UniRule"/>
</dbReference>
<evidence type="ECO:0000256" key="5">
    <source>
        <dbReference type="ARBA" id="ARBA00022845"/>
    </source>
</evidence>
<dbReference type="GO" id="GO:0000049">
    <property type="term" value="F:tRNA binding"/>
    <property type="evidence" value="ECO:0007669"/>
    <property type="project" value="UniProtKB-KW"/>
</dbReference>
<dbReference type="InterPro" id="IPR005878">
    <property type="entry name" value="Ribosom_uL1_bac-type"/>
</dbReference>
<dbReference type="InterPro" id="IPR028364">
    <property type="entry name" value="Ribosomal_uL1/biogenesis"/>
</dbReference>
<dbReference type="InterPro" id="IPR023674">
    <property type="entry name" value="Ribosomal_uL1-like"/>
</dbReference>
<dbReference type="EMBL" id="LR217698">
    <property type="protein sequence ID" value="VFP78784.1"/>
    <property type="molecule type" value="Genomic_DNA"/>
</dbReference>
<evidence type="ECO:0000313" key="14">
    <source>
        <dbReference type="Proteomes" id="UP000294364"/>
    </source>
</evidence>
<evidence type="ECO:0000256" key="9">
    <source>
        <dbReference type="ARBA" id="ARBA00035241"/>
    </source>
</evidence>
<evidence type="ECO:0000256" key="4">
    <source>
        <dbReference type="ARBA" id="ARBA00022730"/>
    </source>
</evidence>
<dbReference type="InterPro" id="IPR016095">
    <property type="entry name" value="Ribosomal_uL1_3-a/b-sand"/>
</dbReference>
<evidence type="ECO:0000256" key="12">
    <source>
        <dbReference type="RuleBase" id="RU000659"/>
    </source>
</evidence>
<dbReference type="GO" id="GO:0022625">
    <property type="term" value="C:cytosolic large ribosomal subunit"/>
    <property type="evidence" value="ECO:0007669"/>
    <property type="project" value="TreeGrafter"/>
</dbReference>
<keyword evidence="3 11" id="KW-0820">tRNA-binding</keyword>
<dbReference type="InterPro" id="IPR023673">
    <property type="entry name" value="Ribosomal_uL1_CS"/>
</dbReference>
<name>A0A451CZC1_9GAMM</name>
<dbReference type="Gene3D" id="3.40.50.790">
    <property type="match status" value="1"/>
</dbReference>
<dbReference type="OrthoDB" id="9803740at2"/>
<dbReference type="GO" id="GO:0019843">
    <property type="term" value="F:rRNA binding"/>
    <property type="evidence" value="ECO:0007669"/>
    <property type="project" value="UniProtKB-UniRule"/>
</dbReference>
<dbReference type="PROSITE" id="PS01199">
    <property type="entry name" value="RIBOSOMAL_L1"/>
    <property type="match status" value="1"/>
</dbReference>
<evidence type="ECO:0000313" key="13">
    <source>
        <dbReference type="EMBL" id="VFP78784.1"/>
    </source>
</evidence>
<sequence>MANLSKRMRKISENIDQTKPYEINEALVLLKKLAVVKFIESVDVAVKLGIDPRKSDQNIRGSTILPYGTGRITRVAVFTQGTSAQSAIEEGAELVGLEDLAVKVKKGEMNFDVVIASPDTMHIVGQLGHILGPRGLMPNLKVGTITENIREAVRNAKSGQVRYRNDKNGIIHTTIGKINFDIHHLKTNLEYLLISLKKAKPPQSKGVFIKKISISTTMGTCVTLDQSSLKDSTN</sequence>
<dbReference type="PANTHER" id="PTHR36427">
    <property type="entry name" value="54S RIBOSOMAL PROTEIN L1, MITOCHONDRIAL"/>
    <property type="match status" value="1"/>
</dbReference>
<keyword evidence="2 11" id="KW-0678">Repressor</keyword>
<evidence type="ECO:0000256" key="6">
    <source>
        <dbReference type="ARBA" id="ARBA00022884"/>
    </source>
</evidence>
<dbReference type="RefSeq" id="WP_157992084.1">
    <property type="nucleotide sequence ID" value="NZ_LR217698.1"/>
</dbReference>
<dbReference type="SUPFAM" id="SSF56808">
    <property type="entry name" value="Ribosomal protein L1"/>
    <property type="match status" value="1"/>
</dbReference>
<dbReference type="AlphaFoldDB" id="A0A451CZC1"/>
<reference evidence="13 14" key="1">
    <citation type="submission" date="2019-02" db="EMBL/GenBank/DDBJ databases">
        <authorList>
            <person name="Manzano-Marin A."/>
            <person name="Manzano-Marin A."/>
        </authorList>
    </citation>
    <scope>NUCLEOTIDE SEQUENCE [LARGE SCALE GENOMIC DNA]</scope>
    <source>
        <strain evidence="13 14">ErCicurtihirsuta</strain>
    </source>
</reference>
<evidence type="ECO:0000256" key="11">
    <source>
        <dbReference type="HAMAP-Rule" id="MF_01318"/>
    </source>
</evidence>
<dbReference type="Pfam" id="PF00687">
    <property type="entry name" value="Ribosomal_L1"/>
    <property type="match status" value="1"/>
</dbReference>
<keyword evidence="8 11" id="KW-0687">Ribonucleoprotein</keyword>
<dbReference type="InterPro" id="IPR002143">
    <property type="entry name" value="Ribosomal_uL1"/>
</dbReference>
<evidence type="ECO:0000256" key="2">
    <source>
        <dbReference type="ARBA" id="ARBA00022491"/>
    </source>
</evidence>